<gene>
    <name evidence="1" type="ORF">SAMN02927900_05474</name>
</gene>
<dbReference type="EMBL" id="FMTM01000012">
    <property type="protein sequence ID" value="SCW83679.1"/>
    <property type="molecule type" value="Genomic_DNA"/>
</dbReference>
<accession>A0A1G4TSV5</accession>
<dbReference type="AlphaFoldDB" id="A0A1G4TSV5"/>
<name>A0A1G4TSV5_9HYPH</name>
<sequence>MDHGFNTRHFALLAELSGQVRRDGDVRQDAAYAELVDAYEATAEWARALQRKLFPEGFVRKLSKPTDQWRQKFKPYTWTRIYPRQNATRHLAYTVGIDADGFCVKIDTVSAPDPVRSIYDQLSRYDHRLSPFASIAPPQIGLSWTLDQLVDWSIEAIGLFEPGYDEIARRLGLGSGALHLVTDKEVSRVAFDYWRSLLLENADVSGPVRRLAQQDVWFTERDGEGGVEIKAGLDPLGNEWAVELNAPPEPGNYNRLTAMAIDETGGLHLLRQGWLRGRRPAADIRVPEFVSSTGLQPVSVVAEGKAAERSWFLVADLSDAPERIRRTTAAFVELCWAARTPVQTQAEVAGASASIGGGESDRPYLLPARPALDPRIVEQLHGKVWQTLATALSAKKVVYRKWRRAGGFSIDMEVARENGPPLLIEIKTGCSTSDVHTAVGQLMLYRELFPNLSGHKPVLLIDATLSGAIAAAVAALNIEIHQYQWTGEGDSRSPIFSEAFCDLCGLAQIREVGA</sequence>
<reference evidence="1 2" key="1">
    <citation type="submission" date="2016-10" db="EMBL/GenBank/DDBJ databases">
        <authorList>
            <person name="de Groot N.N."/>
        </authorList>
    </citation>
    <scope>NUCLEOTIDE SEQUENCE [LARGE SCALE GENOMIC DNA]</scope>
    <source>
        <strain evidence="1 2">CGMCC 1.3401</strain>
    </source>
</reference>
<protein>
    <submittedName>
        <fullName evidence="1">Uncharacterized protein</fullName>
    </submittedName>
</protein>
<dbReference type="Proteomes" id="UP000199542">
    <property type="component" value="Unassembled WGS sequence"/>
</dbReference>
<evidence type="ECO:0000313" key="1">
    <source>
        <dbReference type="EMBL" id="SCW83679.1"/>
    </source>
</evidence>
<evidence type="ECO:0000313" key="2">
    <source>
        <dbReference type="Proteomes" id="UP000199542"/>
    </source>
</evidence>
<proteinExistence type="predicted"/>
<dbReference type="RefSeq" id="WP_092587909.1">
    <property type="nucleotide sequence ID" value="NZ_FMTM01000012.1"/>
</dbReference>
<organism evidence="1 2">
    <name type="scientific">Rhizobium mongolense subsp. loessense</name>
    <dbReference type="NCBI Taxonomy" id="158890"/>
    <lineage>
        <taxon>Bacteria</taxon>
        <taxon>Pseudomonadati</taxon>
        <taxon>Pseudomonadota</taxon>
        <taxon>Alphaproteobacteria</taxon>
        <taxon>Hyphomicrobiales</taxon>
        <taxon>Rhizobiaceae</taxon>
        <taxon>Rhizobium/Agrobacterium group</taxon>
        <taxon>Rhizobium</taxon>
    </lineage>
</organism>